<evidence type="ECO:0000313" key="3">
    <source>
        <dbReference type="Proteomes" id="UP000002431"/>
    </source>
</evidence>
<keyword evidence="2" id="KW-0614">Plasmid</keyword>
<keyword evidence="1" id="KW-1133">Transmembrane helix</keyword>
<keyword evidence="3" id="KW-1185">Reference proteome</keyword>
<geneLocation type="plasmid" evidence="2 3">
    <name>pDGEO02</name>
</geneLocation>
<dbReference type="AlphaFoldDB" id="A8ZR92"/>
<organism evidence="2 3">
    <name type="scientific">Deinococcus geothermalis (strain DSM 11300 / CIP 105573 / AG-3a)</name>
    <dbReference type="NCBI Taxonomy" id="319795"/>
    <lineage>
        <taxon>Bacteria</taxon>
        <taxon>Thermotogati</taxon>
        <taxon>Deinococcota</taxon>
        <taxon>Deinococci</taxon>
        <taxon>Deinococcales</taxon>
        <taxon>Deinococcaceae</taxon>
        <taxon>Deinococcus</taxon>
    </lineage>
</organism>
<keyword evidence="1" id="KW-0472">Membrane</keyword>
<dbReference type="KEGG" id="dge:Dgeo_2958"/>
<evidence type="ECO:0000313" key="2">
    <source>
        <dbReference type="EMBL" id="ABW35001.1"/>
    </source>
</evidence>
<feature type="transmembrane region" description="Helical" evidence="1">
    <location>
        <begin position="12"/>
        <end position="29"/>
    </location>
</feature>
<sequence>MQPTKLPSFKTGTSVAGVSGNVLLVAGLIEAPFAYVINLLVEGLPAILLIGLLYWYGFLRFTEWLLEVIPPKYFSHLVEWVRVGNILYITNDSSPLPMTIPDEAVRAEKARSGTASRSVPVNRAA</sequence>
<keyword evidence="1" id="KW-0812">Transmembrane</keyword>
<gene>
    <name evidence="2" type="ORF">Dgeo_2958</name>
</gene>
<evidence type="ECO:0000256" key="1">
    <source>
        <dbReference type="SAM" id="Phobius"/>
    </source>
</evidence>
<dbReference type="HOGENOM" id="CLU_1988963_0_0_0"/>
<dbReference type="RefSeq" id="WP_012173381.1">
    <property type="nucleotide sequence ID" value="NC_009939.1"/>
</dbReference>
<proteinExistence type="predicted"/>
<dbReference type="EMBL" id="CP000856">
    <property type="protein sequence ID" value="ABW35001.1"/>
    <property type="molecule type" value="Genomic_DNA"/>
</dbReference>
<name>A8ZR92_DEIGD</name>
<accession>A8ZR92</accession>
<reference evidence="2" key="1">
    <citation type="submission" date="2007-10" db="EMBL/GenBank/DDBJ databases">
        <title>Complete sequence of Plasmid2 pDGEO02 of Deinococcus geothermalis DSM 11300.</title>
        <authorList>
            <consortium name="US DOE Joint Genome Institute"/>
            <person name="Copeland A."/>
            <person name="Lucas S."/>
            <person name="Lapidus A."/>
            <person name="Barry K."/>
            <person name="Detter J.C."/>
            <person name="Glavina del Rio T."/>
            <person name="Hammon N."/>
            <person name="Israni S."/>
            <person name="Dalin E."/>
            <person name="Tice H."/>
            <person name="Pitluck S."/>
            <person name="Brettin T."/>
            <person name="Bruce D."/>
            <person name="Han C."/>
            <person name="Tapia R."/>
            <person name="Saunders E."/>
            <person name="Gilna P."/>
            <person name="Schmutz J."/>
            <person name="Larimer F."/>
            <person name="Land M."/>
            <person name="Hauser L."/>
            <person name="Kyrpides N."/>
            <person name="Kim E."/>
            <person name="Daly M.J."/>
            <person name="Fredrickson J.K."/>
            <person name="Makarova K.S."/>
            <person name="Gaidamakova E.K."/>
            <person name="Zhai M."/>
            <person name="Richardson P."/>
        </authorList>
    </citation>
    <scope>NUCLEOTIDE SEQUENCE [LARGE SCALE GENOMIC DNA]</scope>
    <source>
        <strain evidence="2">DSM 11300</strain>
        <plasmid evidence="2">pDGEO02</plasmid>
    </source>
</reference>
<protein>
    <submittedName>
        <fullName evidence="2">Uncharacterized protein</fullName>
    </submittedName>
</protein>
<feature type="transmembrane region" description="Helical" evidence="1">
    <location>
        <begin position="35"/>
        <end position="56"/>
    </location>
</feature>
<dbReference type="Proteomes" id="UP000002431">
    <property type="component" value="Plasmid pDGEO02"/>
</dbReference>